<evidence type="ECO:0000256" key="1">
    <source>
        <dbReference type="ARBA" id="ARBA00010325"/>
    </source>
</evidence>
<evidence type="ECO:0000313" key="7">
    <source>
        <dbReference type="EMBL" id="KAJ3222646.1"/>
    </source>
</evidence>
<evidence type="ECO:0000313" key="8">
    <source>
        <dbReference type="Proteomes" id="UP001211065"/>
    </source>
</evidence>
<dbReference type="InterPro" id="IPR006780">
    <property type="entry name" value="YABBY"/>
</dbReference>
<feature type="region of interest" description="Disordered" evidence="5">
    <location>
        <begin position="1"/>
        <end position="40"/>
    </location>
</feature>
<dbReference type="Proteomes" id="UP001211065">
    <property type="component" value="Unassembled WGS sequence"/>
</dbReference>
<organism evidence="7 8">
    <name type="scientific">Clydaea vesicula</name>
    <dbReference type="NCBI Taxonomy" id="447962"/>
    <lineage>
        <taxon>Eukaryota</taxon>
        <taxon>Fungi</taxon>
        <taxon>Fungi incertae sedis</taxon>
        <taxon>Chytridiomycota</taxon>
        <taxon>Chytridiomycota incertae sedis</taxon>
        <taxon>Chytridiomycetes</taxon>
        <taxon>Lobulomycetales</taxon>
        <taxon>Lobulomycetaceae</taxon>
        <taxon>Clydaea</taxon>
    </lineage>
</organism>
<comment type="caution">
    <text evidence="7">The sequence shown here is derived from an EMBL/GenBank/DDBJ whole genome shotgun (WGS) entry which is preliminary data.</text>
</comment>
<dbReference type="EMBL" id="JADGJW010000165">
    <property type="protein sequence ID" value="KAJ3222646.1"/>
    <property type="molecule type" value="Genomic_DNA"/>
</dbReference>
<evidence type="ECO:0000256" key="3">
    <source>
        <dbReference type="ARBA" id="ARBA00022771"/>
    </source>
</evidence>
<dbReference type="InterPro" id="IPR036910">
    <property type="entry name" value="HMG_box_dom_sf"/>
</dbReference>
<protein>
    <recommendedName>
        <fullName evidence="6">YABBY protein C-terminal domain-containing protein</fullName>
    </recommendedName>
</protein>
<feature type="domain" description="YABBY protein C-terminal" evidence="6">
    <location>
        <begin position="36"/>
        <end position="75"/>
    </location>
</feature>
<feature type="compositionally biased region" description="Basic and acidic residues" evidence="5">
    <location>
        <begin position="8"/>
        <end position="25"/>
    </location>
</feature>
<evidence type="ECO:0000256" key="5">
    <source>
        <dbReference type="SAM" id="MobiDB-lite"/>
    </source>
</evidence>
<name>A0AAD5U6D0_9FUNG</name>
<dbReference type="CDD" id="cd00084">
    <property type="entry name" value="HMG-box_SF"/>
    <property type="match status" value="1"/>
</dbReference>
<dbReference type="SUPFAM" id="SSF47095">
    <property type="entry name" value="HMG-box"/>
    <property type="match status" value="1"/>
</dbReference>
<dbReference type="GO" id="GO:0045165">
    <property type="term" value="P:cell fate commitment"/>
    <property type="evidence" value="ECO:0007669"/>
    <property type="project" value="TreeGrafter"/>
</dbReference>
<dbReference type="AlphaFoldDB" id="A0AAD5U6D0"/>
<keyword evidence="3" id="KW-0863">Zinc-finger</keyword>
<keyword evidence="2" id="KW-0479">Metal-binding</keyword>
<comment type="similarity">
    <text evidence="1">Belongs to the YABBY family.</text>
</comment>
<dbReference type="GO" id="GO:0005634">
    <property type="term" value="C:nucleus"/>
    <property type="evidence" value="ECO:0007669"/>
    <property type="project" value="TreeGrafter"/>
</dbReference>
<feature type="compositionally biased region" description="Low complexity" evidence="5">
    <location>
        <begin position="28"/>
        <end position="40"/>
    </location>
</feature>
<gene>
    <name evidence="7" type="ORF">HK099_002051</name>
</gene>
<reference evidence="7" key="1">
    <citation type="submission" date="2020-05" db="EMBL/GenBank/DDBJ databases">
        <title>Phylogenomic resolution of chytrid fungi.</title>
        <authorList>
            <person name="Stajich J.E."/>
            <person name="Amses K."/>
            <person name="Simmons R."/>
            <person name="Seto K."/>
            <person name="Myers J."/>
            <person name="Bonds A."/>
            <person name="Quandt C.A."/>
            <person name="Barry K."/>
            <person name="Liu P."/>
            <person name="Grigoriev I."/>
            <person name="Longcore J.E."/>
            <person name="James T.Y."/>
        </authorList>
    </citation>
    <scope>NUCLEOTIDE SEQUENCE</scope>
    <source>
        <strain evidence="7">JEL0476</strain>
    </source>
</reference>
<evidence type="ECO:0000256" key="2">
    <source>
        <dbReference type="ARBA" id="ARBA00022723"/>
    </source>
</evidence>
<dbReference type="InterPro" id="IPR056775">
    <property type="entry name" value="YABBY_C"/>
</dbReference>
<dbReference type="PANTHER" id="PTHR31675">
    <property type="entry name" value="PROTEIN YABBY 6-RELATED"/>
    <property type="match status" value="1"/>
</dbReference>
<evidence type="ECO:0000256" key="4">
    <source>
        <dbReference type="ARBA" id="ARBA00022833"/>
    </source>
</evidence>
<dbReference type="Pfam" id="PF04690">
    <property type="entry name" value="YABBY"/>
    <property type="match status" value="1"/>
</dbReference>
<proteinExistence type="inferred from homology"/>
<accession>A0AAD5U6D0</accession>
<dbReference type="GO" id="GO:0008270">
    <property type="term" value="F:zinc ion binding"/>
    <property type="evidence" value="ECO:0007669"/>
    <property type="project" value="UniProtKB-KW"/>
</dbReference>
<dbReference type="Gene3D" id="1.10.30.10">
    <property type="entry name" value="High mobility group box domain"/>
    <property type="match status" value="1"/>
</dbReference>
<keyword evidence="4" id="KW-0862">Zinc</keyword>
<sequence>MASEEEVEAPKGRGRPKMDPSEKKTPAAKKAGAGTKSKSPYNVFLKTEIPKLKEENASLSHREAFKLAAKNWATSDANPKNQ</sequence>
<keyword evidence="8" id="KW-1185">Reference proteome</keyword>
<evidence type="ECO:0000259" key="6">
    <source>
        <dbReference type="Pfam" id="PF04690"/>
    </source>
</evidence>